<feature type="compositionally biased region" description="Low complexity" evidence="6">
    <location>
        <begin position="230"/>
        <end position="244"/>
    </location>
</feature>
<dbReference type="PANTHER" id="PTHR31760:SF0">
    <property type="entry name" value="S-ADENOSYL-L-METHIONINE-DEPENDENT METHYLTRANSFERASES SUPERFAMILY PROTEIN"/>
    <property type="match status" value="1"/>
</dbReference>
<dbReference type="InterPro" id="IPR029063">
    <property type="entry name" value="SAM-dependent_MTases_sf"/>
</dbReference>
<feature type="region of interest" description="Disordered" evidence="6">
    <location>
        <begin position="230"/>
        <end position="272"/>
    </location>
</feature>
<dbReference type="Pfam" id="PF02527">
    <property type="entry name" value="GidB"/>
    <property type="match status" value="2"/>
</dbReference>
<dbReference type="InterPro" id="IPR003682">
    <property type="entry name" value="rRNA_ssu_MeTfrase_G"/>
</dbReference>
<feature type="compositionally biased region" description="Polar residues" evidence="6">
    <location>
        <begin position="250"/>
        <end position="263"/>
    </location>
</feature>
<evidence type="ECO:0000256" key="1">
    <source>
        <dbReference type="ARBA" id="ARBA00022490"/>
    </source>
</evidence>
<proteinExistence type="inferred from homology"/>
<dbReference type="CDD" id="cd02440">
    <property type="entry name" value="AdoMet_MTases"/>
    <property type="match status" value="1"/>
</dbReference>
<dbReference type="PANTHER" id="PTHR31760">
    <property type="entry name" value="S-ADENOSYL-L-METHIONINE-DEPENDENT METHYLTRANSFERASES SUPERFAMILY PROTEIN"/>
    <property type="match status" value="1"/>
</dbReference>
<evidence type="ECO:0000256" key="2">
    <source>
        <dbReference type="ARBA" id="ARBA00022552"/>
    </source>
</evidence>
<dbReference type="Gene3D" id="3.40.50.150">
    <property type="entry name" value="Vaccinia Virus protein VP39"/>
    <property type="match status" value="1"/>
</dbReference>
<dbReference type="FunFam" id="3.40.50.150:FF:000041">
    <property type="entry name" value="Ribosomal RNA small subunit methyltransferase G"/>
    <property type="match status" value="1"/>
</dbReference>
<evidence type="ECO:0000256" key="3">
    <source>
        <dbReference type="ARBA" id="ARBA00022603"/>
    </source>
</evidence>
<evidence type="ECO:0000313" key="7">
    <source>
        <dbReference type="EMBL" id="CAE0491138.1"/>
    </source>
</evidence>
<keyword evidence="4" id="KW-0808">Transferase</keyword>
<accession>A0A7S3VLD8</accession>
<dbReference type="NCBIfam" id="TIGR00138">
    <property type="entry name" value="rsmG_gidB"/>
    <property type="match status" value="1"/>
</dbReference>
<dbReference type="SUPFAM" id="SSF53335">
    <property type="entry name" value="S-adenosyl-L-methionine-dependent methyltransferases"/>
    <property type="match status" value="1"/>
</dbReference>
<protein>
    <recommendedName>
        <fullName evidence="8">Ribosomal RNA small subunit methyltransferase G</fullName>
    </recommendedName>
</protein>
<dbReference type="HAMAP" id="MF_00074">
    <property type="entry name" value="16SrRNA_methyltr_G"/>
    <property type="match status" value="1"/>
</dbReference>
<name>A0A7S3VLD8_DUNTE</name>
<dbReference type="GO" id="GO:0005829">
    <property type="term" value="C:cytosol"/>
    <property type="evidence" value="ECO:0007669"/>
    <property type="project" value="TreeGrafter"/>
</dbReference>
<dbReference type="EMBL" id="HBIP01011100">
    <property type="protein sequence ID" value="CAE0491138.1"/>
    <property type="molecule type" value="Transcribed_RNA"/>
</dbReference>
<gene>
    <name evidence="7" type="ORF">DTER00134_LOCUS6211</name>
</gene>
<evidence type="ECO:0000256" key="4">
    <source>
        <dbReference type="ARBA" id="ARBA00022679"/>
    </source>
</evidence>
<keyword evidence="3" id="KW-0489">Methyltransferase</keyword>
<keyword evidence="1" id="KW-0963">Cytoplasm</keyword>
<dbReference type="AlphaFoldDB" id="A0A7S3VLD8"/>
<feature type="compositionally biased region" description="Low complexity" evidence="6">
    <location>
        <begin position="114"/>
        <end position="132"/>
    </location>
</feature>
<sequence length="462" mass="50003">MAHHSLRLLGSYLPLSTYASFQACSSVTRARLTLPCSSPAPALQRCEATARRASGSAAEGPKRRNAGGSDTPSSRPRSKQSKPRGPQLLEQVSQHQQRQHQSENKRQWEQRRPVQQVQGCKEQQQQSQQPKARVQKGGDGVDAAAAAAFQEQFEQALVAAKATHQQRQQLETYLDYMLETNKVMNLTAVRDRSEALVRHLADSLALLPIIEHHCTAPRSTPQQTTTNIAASMSTSATTTTTTASARDKSSNTSERTQQKSSGPHSLRASQPDALADTEARGVNGAGMQSTPMAQPLRVIDVGTGAGLPGMVLAVMRPHWQVTLLDSLRKRCDFLTRAAEVAGVQNVSVVWSRAEEGGRREELRDTFDLAVARAVAETRVLSELCLPFVRAGGLWIAAKGPDPKAEVDAASRALQLLHSRLVCVSEVASASAEGPRTALVVHKERPTPAKYPRAPGTPNKLPL</sequence>
<evidence type="ECO:0000256" key="5">
    <source>
        <dbReference type="ARBA" id="ARBA00022691"/>
    </source>
</evidence>
<feature type="region of interest" description="Disordered" evidence="6">
    <location>
        <begin position="434"/>
        <end position="462"/>
    </location>
</feature>
<feature type="region of interest" description="Disordered" evidence="6">
    <location>
        <begin position="37"/>
        <end position="139"/>
    </location>
</feature>
<keyword evidence="2" id="KW-0698">rRNA processing</keyword>
<dbReference type="GO" id="GO:0070043">
    <property type="term" value="F:rRNA (guanine-N7-)-methyltransferase activity"/>
    <property type="evidence" value="ECO:0007669"/>
    <property type="project" value="TreeGrafter"/>
</dbReference>
<organism evidence="7">
    <name type="scientific">Dunaliella tertiolecta</name>
    <name type="common">Green alga</name>
    <dbReference type="NCBI Taxonomy" id="3047"/>
    <lineage>
        <taxon>Eukaryota</taxon>
        <taxon>Viridiplantae</taxon>
        <taxon>Chlorophyta</taxon>
        <taxon>core chlorophytes</taxon>
        <taxon>Chlorophyceae</taxon>
        <taxon>CS clade</taxon>
        <taxon>Chlamydomonadales</taxon>
        <taxon>Dunaliellaceae</taxon>
        <taxon>Dunaliella</taxon>
    </lineage>
</organism>
<reference evidence="7" key="1">
    <citation type="submission" date="2021-01" db="EMBL/GenBank/DDBJ databases">
        <authorList>
            <person name="Corre E."/>
            <person name="Pelletier E."/>
            <person name="Niang G."/>
            <person name="Scheremetjew M."/>
            <person name="Finn R."/>
            <person name="Kale V."/>
            <person name="Holt S."/>
            <person name="Cochrane G."/>
            <person name="Meng A."/>
            <person name="Brown T."/>
            <person name="Cohen L."/>
        </authorList>
    </citation>
    <scope>NUCLEOTIDE SEQUENCE</scope>
    <source>
        <strain evidence="7">CCMP1320</strain>
    </source>
</reference>
<feature type="compositionally biased region" description="Basic and acidic residues" evidence="6">
    <location>
        <begin position="100"/>
        <end position="112"/>
    </location>
</feature>
<evidence type="ECO:0000256" key="6">
    <source>
        <dbReference type="SAM" id="MobiDB-lite"/>
    </source>
</evidence>
<keyword evidence="5" id="KW-0949">S-adenosyl-L-methionine</keyword>
<evidence type="ECO:0008006" key="8">
    <source>
        <dbReference type="Google" id="ProtNLM"/>
    </source>
</evidence>
<feature type="compositionally biased region" description="Low complexity" evidence="6">
    <location>
        <begin position="83"/>
        <end position="96"/>
    </location>
</feature>
<dbReference type="PROSITE" id="PS51257">
    <property type="entry name" value="PROKAR_LIPOPROTEIN"/>
    <property type="match status" value="1"/>
</dbReference>